<evidence type="ECO:0000313" key="2">
    <source>
        <dbReference type="EMBL" id="KAF2203412.1"/>
    </source>
</evidence>
<reference evidence="2" key="1">
    <citation type="journal article" date="2020" name="Stud. Mycol.">
        <title>101 Dothideomycetes genomes: a test case for predicting lifestyles and emergence of pathogens.</title>
        <authorList>
            <person name="Haridas S."/>
            <person name="Albert R."/>
            <person name="Binder M."/>
            <person name="Bloem J."/>
            <person name="Labutti K."/>
            <person name="Salamov A."/>
            <person name="Andreopoulos B."/>
            <person name="Baker S."/>
            <person name="Barry K."/>
            <person name="Bills G."/>
            <person name="Bluhm B."/>
            <person name="Cannon C."/>
            <person name="Castanera R."/>
            <person name="Culley D."/>
            <person name="Daum C."/>
            <person name="Ezra D."/>
            <person name="Gonzalez J."/>
            <person name="Henrissat B."/>
            <person name="Kuo A."/>
            <person name="Liang C."/>
            <person name="Lipzen A."/>
            <person name="Lutzoni F."/>
            <person name="Magnuson J."/>
            <person name="Mondo S."/>
            <person name="Nolan M."/>
            <person name="Ohm R."/>
            <person name="Pangilinan J."/>
            <person name="Park H.-J."/>
            <person name="Ramirez L."/>
            <person name="Alfaro M."/>
            <person name="Sun H."/>
            <person name="Tritt A."/>
            <person name="Yoshinaga Y."/>
            <person name="Zwiers L.-H."/>
            <person name="Turgeon B."/>
            <person name="Goodwin S."/>
            <person name="Spatafora J."/>
            <person name="Crous P."/>
            <person name="Grigoriev I."/>
        </authorList>
    </citation>
    <scope>NUCLEOTIDE SEQUENCE</scope>
    <source>
        <strain evidence="2">ATCC 74209</strain>
    </source>
</reference>
<feature type="compositionally biased region" description="Polar residues" evidence="1">
    <location>
        <begin position="1"/>
        <end position="14"/>
    </location>
</feature>
<comment type="caution">
    <text evidence="2">The sequence shown here is derived from an EMBL/GenBank/DDBJ whole genome shotgun (WGS) entry which is preliminary data.</text>
</comment>
<protein>
    <submittedName>
        <fullName evidence="2">Uncharacterized protein</fullName>
    </submittedName>
</protein>
<evidence type="ECO:0000313" key="3">
    <source>
        <dbReference type="Proteomes" id="UP000799536"/>
    </source>
</evidence>
<organism evidence="2 3">
    <name type="scientific">Delitschia confertaspora ATCC 74209</name>
    <dbReference type="NCBI Taxonomy" id="1513339"/>
    <lineage>
        <taxon>Eukaryota</taxon>
        <taxon>Fungi</taxon>
        <taxon>Dikarya</taxon>
        <taxon>Ascomycota</taxon>
        <taxon>Pezizomycotina</taxon>
        <taxon>Dothideomycetes</taxon>
        <taxon>Pleosporomycetidae</taxon>
        <taxon>Pleosporales</taxon>
        <taxon>Delitschiaceae</taxon>
        <taxon>Delitschia</taxon>
    </lineage>
</organism>
<accession>A0A9P4JU75</accession>
<keyword evidence="3" id="KW-1185">Reference proteome</keyword>
<evidence type="ECO:0000256" key="1">
    <source>
        <dbReference type="SAM" id="MobiDB-lite"/>
    </source>
</evidence>
<feature type="region of interest" description="Disordered" evidence="1">
    <location>
        <begin position="1"/>
        <end position="24"/>
    </location>
</feature>
<proteinExistence type="predicted"/>
<sequence length="105" mass="11646">MSSAGAGSGRQRNTGRAAHSKLRTAFAPGRPFLRLSYGKHRISQQSDKERGGGRKDQQLFLQVFVWCAWSAMVAFRCLPACPLPPIRSYQVVFSSVRLLSGFLCQ</sequence>
<dbReference type="AlphaFoldDB" id="A0A9P4JU75"/>
<gene>
    <name evidence="2" type="ORF">GQ43DRAFT_267799</name>
</gene>
<dbReference type="Proteomes" id="UP000799536">
    <property type="component" value="Unassembled WGS sequence"/>
</dbReference>
<dbReference type="EMBL" id="ML993904">
    <property type="protein sequence ID" value="KAF2203412.1"/>
    <property type="molecule type" value="Genomic_DNA"/>
</dbReference>
<name>A0A9P4JU75_9PLEO</name>